<organism evidence="2 3">
    <name type="scientific">Ralstonia solanacearum</name>
    <name type="common">Pseudomonas solanacearum</name>
    <dbReference type="NCBI Taxonomy" id="305"/>
    <lineage>
        <taxon>Bacteria</taxon>
        <taxon>Pseudomonadati</taxon>
        <taxon>Pseudomonadota</taxon>
        <taxon>Betaproteobacteria</taxon>
        <taxon>Burkholderiales</taxon>
        <taxon>Burkholderiaceae</taxon>
        <taxon>Ralstonia</taxon>
        <taxon>Ralstonia solanacearum species complex</taxon>
    </lineage>
</organism>
<dbReference type="AlphaFoldDB" id="A0AAE3T4X8"/>
<proteinExistence type="predicted"/>
<evidence type="ECO:0000313" key="3">
    <source>
        <dbReference type="Proteomes" id="UP001143674"/>
    </source>
</evidence>
<protein>
    <submittedName>
        <fullName evidence="2">Uncharacterized protein</fullName>
    </submittedName>
</protein>
<name>A0AAE3T4X8_RALSL</name>
<accession>A0AAE3T4X8</accession>
<sequence length="86" mass="9977">MPFFLKRPAKRVDKTHHDEDDTSPVASARPDQILDPTCNDQVFPSFFNDEIGRALIKLENRMAFNRKNYRCTPTENSIFAIKIHAK</sequence>
<reference evidence="2" key="1">
    <citation type="submission" date="2021-09" db="EMBL/GenBank/DDBJ databases">
        <title>Genomic analysis of Ralstonia spp.</title>
        <authorList>
            <person name="Aburjaile F."/>
            <person name="Ariute J.C."/>
            <person name="Pais A.K.L."/>
            <person name="Albuquerque G.M.R."/>
            <person name="Silva A.M.F."/>
            <person name="Brenig B."/>
            <person name="Azevedo V."/>
            <person name="Matiuzzi M."/>
            <person name="Ramos R."/>
            <person name="Goes-Neto A."/>
            <person name="Soares S."/>
            <person name="Iseppon A.M.B."/>
            <person name="Souza E."/>
            <person name="Gama M."/>
        </authorList>
    </citation>
    <scope>NUCLEOTIDE SEQUENCE</scope>
    <source>
        <strain evidence="2">B4</strain>
    </source>
</reference>
<evidence type="ECO:0000313" key="2">
    <source>
        <dbReference type="EMBL" id="MDB0522268.1"/>
    </source>
</evidence>
<evidence type="ECO:0000256" key="1">
    <source>
        <dbReference type="SAM" id="MobiDB-lite"/>
    </source>
</evidence>
<dbReference type="Proteomes" id="UP001143674">
    <property type="component" value="Unassembled WGS sequence"/>
</dbReference>
<dbReference type="EMBL" id="JAIVEX010000005">
    <property type="protein sequence ID" value="MDB0522268.1"/>
    <property type="molecule type" value="Genomic_DNA"/>
</dbReference>
<comment type="caution">
    <text evidence="2">The sequence shown here is derived from an EMBL/GenBank/DDBJ whole genome shotgun (WGS) entry which is preliminary data.</text>
</comment>
<feature type="compositionally biased region" description="Basic and acidic residues" evidence="1">
    <location>
        <begin position="10"/>
        <end position="19"/>
    </location>
</feature>
<gene>
    <name evidence="2" type="ORF">LBW55_11695</name>
</gene>
<dbReference type="RefSeq" id="WP_184850384.1">
    <property type="nucleotide sequence ID" value="NZ_JABZEH010000001.1"/>
</dbReference>
<feature type="region of interest" description="Disordered" evidence="1">
    <location>
        <begin position="1"/>
        <end position="33"/>
    </location>
</feature>